<accession>A0A1E5IZG0</accession>
<dbReference type="CDD" id="cd07731">
    <property type="entry name" value="ComA-like_MBL-fold"/>
    <property type="match status" value="1"/>
</dbReference>
<evidence type="ECO:0000256" key="5">
    <source>
        <dbReference type="ARBA" id="ARBA00023136"/>
    </source>
</evidence>
<dbReference type="InterPro" id="IPR001279">
    <property type="entry name" value="Metallo-B-lactamas"/>
</dbReference>
<dbReference type="GO" id="GO:0030420">
    <property type="term" value="P:establishment of competence for transformation"/>
    <property type="evidence" value="ECO:0007669"/>
    <property type="project" value="InterPro"/>
</dbReference>
<keyword evidence="2" id="KW-1003">Cell membrane</keyword>
<dbReference type="InterPro" id="IPR052159">
    <property type="entry name" value="Competence_DNA_uptake"/>
</dbReference>
<feature type="transmembrane region" description="Helical" evidence="6">
    <location>
        <begin position="43"/>
        <end position="62"/>
    </location>
</feature>
<evidence type="ECO:0000256" key="1">
    <source>
        <dbReference type="ARBA" id="ARBA00004651"/>
    </source>
</evidence>
<feature type="transmembrane region" description="Helical" evidence="6">
    <location>
        <begin position="255"/>
        <end position="272"/>
    </location>
</feature>
<reference evidence="8 9" key="1">
    <citation type="submission" date="2016-07" db="EMBL/GenBank/DDBJ databases">
        <title>Whole-genome of two Shewanella species isolated from a digestive organ of sea cucumber Apostichopus japonicus Selenka 1867.</title>
        <authorList>
            <person name="Hong H.-H."/>
            <person name="Choi H."/>
            <person name="Cheon S."/>
            <person name="Oh J.-S."/>
            <person name="Lee H.-G."/>
            <person name="Park C."/>
        </authorList>
    </citation>
    <scope>NUCLEOTIDE SEQUENCE [LARGE SCALE GENOMIC DNA]</scope>
    <source>
        <strain evidence="8 9">CSB03KR</strain>
    </source>
</reference>
<dbReference type="GO" id="GO:0005886">
    <property type="term" value="C:plasma membrane"/>
    <property type="evidence" value="ECO:0007669"/>
    <property type="project" value="UniProtKB-SubCell"/>
</dbReference>
<feature type="transmembrane region" description="Helical" evidence="6">
    <location>
        <begin position="457"/>
        <end position="478"/>
    </location>
</feature>
<dbReference type="SMART" id="SM00849">
    <property type="entry name" value="Lactamase_B"/>
    <property type="match status" value="1"/>
</dbReference>
<feature type="transmembrane region" description="Helical" evidence="6">
    <location>
        <begin position="484"/>
        <end position="507"/>
    </location>
</feature>
<dbReference type="Gene3D" id="3.60.15.10">
    <property type="entry name" value="Ribonuclease Z/Hydroxyacylglutathione hydrolase-like"/>
    <property type="match status" value="1"/>
</dbReference>
<feature type="transmembrane region" description="Helical" evidence="6">
    <location>
        <begin position="398"/>
        <end position="419"/>
    </location>
</feature>
<organism evidence="8 9">
    <name type="scientific">Shewanella colwelliana</name>
    <name type="common">Alteromonas colwelliana</name>
    <dbReference type="NCBI Taxonomy" id="23"/>
    <lineage>
        <taxon>Bacteria</taxon>
        <taxon>Pseudomonadati</taxon>
        <taxon>Pseudomonadota</taxon>
        <taxon>Gammaproteobacteria</taxon>
        <taxon>Alteromonadales</taxon>
        <taxon>Shewanellaceae</taxon>
        <taxon>Shewanella</taxon>
    </lineage>
</organism>
<keyword evidence="5 6" id="KW-0472">Membrane</keyword>
<keyword evidence="3 6" id="KW-0812">Transmembrane</keyword>
<comment type="subcellular location">
    <subcellularLocation>
        <location evidence="1">Cell membrane</location>
        <topology evidence="1">Multi-pass membrane protein</topology>
    </subcellularLocation>
</comment>
<dbReference type="Pfam" id="PF03772">
    <property type="entry name" value="Competence"/>
    <property type="match status" value="1"/>
</dbReference>
<dbReference type="NCBIfam" id="TIGR00361">
    <property type="entry name" value="ComEC_Rec2"/>
    <property type="match status" value="1"/>
</dbReference>
<evidence type="ECO:0000259" key="7">
    <source>
        <dbReference type="SMART" id="SM00849"/>
    </source>
</evidence>
<feature type="transmembrane region" description="Helical" evidence="6">
    <location>
        <begin position="360"/>
        <end position="386"/>
    </location>
</feature>
<dbReference type="InterPro" id="IPR036866">
    <property type="entry name" value="RibonucZ/Hydroxyglut_hydro"/>
</dbReference>
<evidence type="ECO:0000256" key="2">
    <source>
        <dbReference type="ARBA" id="ARBA00022475"/>
    </source>
</evidence>
<evidence type="ECO:0000313" key="8">
    <source>
        <dbReference type="EMBL" id="OEG75972.1"/>
    </source>
</evidence>
<dbReference type="PANTHER" id="PTHR30619:SF1">
    <property type="entry name" value="RECOMBINATION PROTEIN 2"/>
    <property type="match status" value="1"/>
</dbReference>
<evidence type="ECO:0000256" key="3">
    <source>
        <dbReference type="ARBA" id="ARBA00022692"/>
    </source>
</evidence>
<feature type="transmembrane region" description="Helical" evidence="6">
    <location>
        <begin position="307"/>
        <end position="340"/>
    </location>
</feature>
<dbReference type="SUPFAM" id="SSF56281">
    <property type="entry name" value="Metallo-hydrolase/oxidoreductase"/>
    <property type="match status" value="1"/>
</dbReference>
<name>A0A1E5IZG0_SHECO</name>
<feature type="transmembrane region" description="Helical" evidence="6">
    <location>
        <begin position="220"/>
        <end position="243"/>
    </location>
</feature>
<evidence type="ECO:0000256" key="4">
    <source>
        <dbReference type="ARBA" id="ARBA00022989"/>
    </source>
</evidence>
<gene>
    <name evidence="8" type="ORF">BEL05_17120</name>
</gene>
<dbReference type="Pfam" id="PF13567">
    <property type="entry name" value="DUF4131"/>
    <property type="match status" value="1"/>
</dbReference>
<dbReference type="EMBL" id="MCBT01000001">
    <property type="protein sequence ID" value="OEG75972.1"/>
    <property type="molecule type" value="Genomic_DNA"/>
</dbReference>
<dbReference type="InterPro" id="IPR035681">
    <property type="entry name" value="ComA-like_MBL"/>
</dbReference>
<dbReference type="PANTHER" id="PTHR30619">
    <property type="entry name" value="DNA INTERNALIZATION/COMPETENCE PROTEIN COMEC/REC2"/>
    <property type="match status" value="1"/>
</dbReference>
<dbReference type="NCBIfam" id="TIGR00360">
    <property type="entry name" value="ComEC_N-term"/>
    <property type="match status" value="1"/>
</dbReference>
<dbReference type="InterPro" id="IPR004797">
    <property type="entry name" value="Competence_ComEC/Rec2"/>
</dbReference>
<sequence length="772" mass="86396">MNRFMFGYCASIISALIWPSLLSPQLAWCSLFAAFLLLRWSRILAGSLLALAWMSLFCHQMLAFPEVTDGQSIQVRGEIISLVQRNSDWISVDIRLLNDNLFDFPQRFMRLEWLTEQNPTLGSQWLLRVKPRSISSHLNQGGFNRQRYFLSKHIIGRGKVVAATAIEATPNPRFQLISQLIPQVENLNNGDLILALMFGDKQLISTEHWQGLRQSGTGHLISISGLHLSVLALWLLLCIGGGLKRMRPRYGLSNTYLTALATIMVTAIYGYLSGFSLPTLRAFSMLCLVIVVGVLQRHSSPFERLLYALFIVLLLDPLSVLSSGLWLSFGALAVILWFGGQLANAVKVEKLQQPDWLTIFWQRLVILWSIQWRLSLLMGAMLLLLFGGVSPYSVWFNLLFVPWFSVLVIPFTFIALMWWGASVYLQLPADLPLVILDWLIAPLTYSFNGLQYLPGSWLNVSSQLASALLFGLVAFGVYRLPIALRWKGVASVLCAPLLWLMISPMLVRDEEGWRVHLLDVGQGLSVVIERRDHILLYDTGAAFGESFSYAKQVVIPFMHSKGFSRVDYLVVSHGDNDHAGGTDVLIAQYPQAQIITDLAPYEGLNCRPKTLTWHELTINVLGPQRAENGNNGSCVLQITDGLQQIMLPGDIEIEAEIDLISQQTPLSPGLSSRVLVAPHHGSNTSSSQGFVDAVAPEIVLYAAGLNNRYGFPKNAVIKRYDHIDASQYSVGTNGQISLFFEQDGIKVVSYRRDIAPFWYNQVFEFGEFANTE</sequence>
<dbReference type="InterPro" id="IPR025405">
    <property type="entry name" value="DUF4131"/>
</dbReference>
<evidence type="ECO:0000313" key="9">
    <source>
        <dbReference type="Proteomes" id="UP000095230"/>
    </source>
</evidence>
<dbReference type="InterPro" id="IPR004477">
    <property type="entry name" value="ComEC_N"/>
</dbReference>
<dbReference type="Pfam" id="PF00753">
    <property type="entry name" value="Lactamase_B"/>
    <property type="match status" value="1"/>
</dbReference>
<protein>
    <submittedName>
        <fullName evidence="8">DNA internalization-related competence protein ComEC/Rec2</fullName>
    </submittedName>
</protein>
<feature type="transmembrane region" description="Helical" evidence="6">
    <location>
        <begin position="12"/>
        <end position="36"/>
    </location>
</feature>
<dbReference type="AlphaFoldDB" id="A0A1E5IZG0"/>
<dbReference type="STRING" id="23.BEL05_17120"/>
<dbReference type="Proteomes" id="UP000095230">
    <property type="component" value="Unassembled WGS sequence"/>
</dbReference>
<feature type="transmembrane region" description="Helical" evidence="6">
    <location>
        <begin position="278"/>
        <end position="295"/>
    </location>
</feature>
<proteinExistence type="predicted"/>
<evidence type="ECO:0000256" key="6">
    <source>
        <dbReference type="SAM" id="Phobius"/>
    </source>
</evidence>
<keyword evidence="4 6" id="KW-1133">Transmembrane helix</keyword>
<comment type="caution">
    <text evidence="8">The sequence shown here is derived from an EMBL/GenBank/DDBJ whole genome shotgun (WGS) entry which is preliminary data.</text>
</comment>
<feature type="domain" description="Metallo-beta-lactamase" evidence="7">
    <location>
        <begin position="522"/>
        <end position="705"/>
    </location>
</feature>